<dbReference type="SUPFAM" id="SSF50022">
    <property type="entry name" value="ISP domain"/>
    <property type="match status" value="1"/>
</dbReference>
<evidence type="ECO:0000256" key="8">
    <source>
        <dbReference type="ARBA" id="ARBA00023027"/>
    </source>
</evidence>
<dbReference type="InterPro" id="IPR001663">
    <property type="entry name" value="Rng_hydr_dOase-A"/>
</dbReference>
<keyword evidence="3" id="KW-0479">Metal-binding</keyword>
<evidence type="ECO:0000256" key="1">
    <source>
        <dbReference type="ARBA" id="ARBA00008751"/>
    </source>
</evidence>
<reference evidence="10" key="1">
    <citation type="journal article" date="1994" name="Appl. Environ. Microbiol.">
        <title>Nucleotide sequence and functional analysis of the genes encoding 2,4,5-trichlorophenoxyacetic acid oxygenase in Pseudomonas cepacia AC1100.</title>
        <authorList>
            <person name="Danganan C.E."/>
            <person name="Ye R.W."/>
            <person name="Daubaras D.L."/>
            <person name="Xun L."/>
            <person name="Chakrabarty A.M."/>
        </authorList>
    </citation>
    <scope>NUCLEOTIDE SEQUENCE</scope>
    <source>
        <strain evidence="10">AC1100</strain>
    </source>
</reference>
<dbReference type="BioCyc" id="MetaCyc:MONOMER-14671"/>
<evidence type="ECO:0000256" key="5">
    <source>
        <dbReference type="ARBA" id="ARBA00023002"/>
    </source>
</evidence>
<dbReference type="EMBL" id="U11420">
    <property type="protein sequence ID" value="AAB39767.1"/>
    <property type="molecule type" value="Genomic_DNA"/>
</dbReference>
<dbReference type="PROSITE" id="PS00570">
    <property type="entry name" value="RING_HYDROXYL_ALPHA"/>
    <property type="match status" value="1"/>
</dbReference>
<dbReference type="GO" id="GO:0051537">
    <property type="term" value="F:2 iron, 2 sulfur cluster binding"/>
    <property type="evidence" value="ECO:0007669"/>
    <property type="project" value="UniProtKB-KW"/>
</dbReference>
<sequence length="467" mass="52636">MNTTMNTPVPSYVNDVSHRGLVDDRATDGIFRVHREAFLDPRIFELEMSRIFESTWVFIGLESQVAKPHDFITADIGRQPVILTRNAEGKLACFLNSCRHRGALLCPFSKGNQKFHVCRYHGWSYDSSGRNIAITDQKDGQYPSAFDKENHDLVSVARLESYRGFVFASLSPDVPTLQEHLGGASVFLDLVADQAPNGLEYVSGTVDYTFDANWKLQFENGLDFYHFGSTHSSYVDILKLRAQRAVAPDATQTGVKLASEPNEQGQGTFSFPRGHSVMWSTFQPGQEQRLSDGKGLQMNAKARAGEVRWKWMMRQRNLTIFPNLQIIDLQSMQLSLQLRTWQPLAVDKTRMLSHCLAPIGESFDERRSRIRRYEDFFNPSGLATSDDNVMYEFCQSGYRAIAAGATQGYVRGLGKPTENQRDYAGELGLDNCESVYGSMAFGNETCFHAGYREWQRLLLASDTTSSV</sequence>
<evidence type="ECO:0000256" key="6">
    <source>
        <dbReference type="ARBA" id="ARBA00023004"/>
    </source>
</evidence>
<name>Q51592_BURCE</name>
<keyword evidence="6" id="KW-0408">Iron</keyword>
<keyword evidence="7" id="KW-0411">Iron-sulfur</keyword>
<dbReference type="InterPro" id="IPR015879">
    <property type="entry name" value="Ring_hydroxy_dOase_asu_C_dom"/>
</dbReference>
<dbReference type="InterPro" id="IPR015881">
    <property type="entry name" value="ARHD_Rieske_2Fe_2S"/>
</dbReference>
<evidence type="ECO:0000313" key="10">
    <source>
        <dbReference type="EMBL" id="AAB39767.1"/>
    </source>
</evidence>
<dbReference type="InterPro" id="IPR036922">
    <property type="entry name" value="Rieske_2Fe-2S_sf"/>
</dbReference>
<dbReference type="CDD" id="cd08879">
    <property type="entry name" value="RHO_alpha_C_AntDO-like"/>
    <property type="match status" value="1"/>
</dbReference>
<keyword evidence="4" id="KW-0223">Dioxygenase</keyword>
<dbReference type="Gene3D" id="2.102.10.10">
    <property type="entry name" value="Rieske [2Fe-2S] iron-sulphur domain"/>
    <property type="match status" value="1"/>
</dbReference>
<evidence type="ECO:0000256" key="2">
    <source>
        <dbReference type="ARBA" id="ARBA00022714"/>
    </source>
</evidence>
<feature type="domain" description="Rieske" evidence="9">
    <location>
        <begin position="56"/>
        <end position="156"/>
    </location>
</feature>
<keyword evidence="5" id="KW-0560">Oxidoreductase</keyword>
<accession>Q51592</accession>
<proteinExistence type="inferred from homology"/>
<dbReference type="PANTHER" id="PTHR43756:SF1">
    <property type="entry name" value="3-PHENYLPROPIONATE_CINNAMIC ACID DIOXYGENASE SUBUNIT ALPHA"/>
    <property type="match status" value="1"/>
</dbReference>
<dbReference type="InterPro" id="IPR017941">
    <property type="entry name" value="Rieske_2Fe-2S"/>
</dbReference>
<dbReference type="Pfam" id="PF00355">
    <property type="entry name" value="Rieske"/>
    <property type="match status" value="1"/>
</dbReference>
<keyword evidence="8" id="KW-0520">NAD</keyword>
<evidence type="ECO:0000259" key="9">
    <source>
        <dbReference type="PROSITE" id="PS51296"/>
    </source>
</evidence>
<dbReference type="SUPFAM" id="SSF55961">
    <property type="entry name" value="Bet v1-like"/>
    <property type="match status" value="1"/>
</dbReference>
<dbReference type="PANTHER" id="PTHR43756">
    <property type="entry name" value="CHOLINE MONOOXYGENASE, CHLOROPLASTIC"/>
    <property type="match status" value="1"/>
</dbReference>
<keyword evidence="2" id="KW-0001">2Fe-2S</keyword>
<gene>
    <name evidence="10" type="primary">tftA</name>
</gene>
<evidence type="ECO:0000256" key="7">
    <source>
        <dbReference type="ARBA" id="ARBA00023014"/>
    </source>
</evidence>
<dbReference type="GO" id="GO:0051213">
    <property type="term" value="F:dioxygenase activity"/>
    <property type="evidence" value="ECO:0007669"/>
    <property type="project" value="UniProtKB-KW"/>
</dbReference>
<dbReference type="GO" id="GO:0005506">
    <property type="term" value="F:iron ion binding"/>
    <property type="evidence" value="ECO:0007669"/>
    <property type="project" value="InterPro"/>
</dbReference>
<dbReference type="PROSITE" id="PS51296">
    <property type="entry name" value="RIESKE"/>
    <property type="match status" value="1"/>
</dbReference>
<protein>
    <submittedName>
        <fullName evidence="10">2,4,5-trichlorophenoxyacetic acid oxygenase 1</fullName>
    </submittedName>
</protein>
<dbReference type="Pfam" id="PF00848">
    <property type="entry name" value="Ring_hydroxyl_A"/>
    <property type="match status" value="1"/>
</dbReference>
<dbReference type="KEGG" id="ag:AAB39767"/>
<evidence type="ECO:0000256" key="3">
    <source>
        <dbReference type="ARBA" id="ARBA00022723"/>
    </source>
</evidence>
<comment type="similarity">
    <text evidence="1">Belongs to the bacterial ring-hydroxylating dioxygenase alpha subunit family.</text>
</comment>
<dbReference type="Gene3D" id="3.90.380.10">
    <property type="entry name" value="Naphthalene 1,2-dioxygenase Alpha Subunit, Chain A, domain 1"/>
    <property type="match status" value="1"/>
</dbReference>
<dbReference type="AlphaFoldDB" id="Q51592"/>
<organism evidence="10">
    <name type="scientific">Burkholderia cepacia</name>
    <name type="common">Pseudomonas cepacia</name>
    <dbReference type="NCBI Taxonomy" id="292"/>
    <lineage>
        <taxon>Bacteria</taxon>
        <taxon>Pseudomonadati</taxon>
        <taxon>Pseudomonadota</taxon>
        <taxon>Betaproteobacteria</taxon>
        <taxon>Burkholderiales</taxon>
        <taxon>Burkholderiaceae</taxon>
        <taxon>Burkholderia</taxon>
        <taxon>Burkholderia cepacia complex</taxon>
    </lineage>
</organism>
<evidence type="ECO:0000256" key="4">
    <source>
        <dbReference type="ARBA" id="ARBA00022964"/>
    </source>
</evidence>
<dbReference type="PRINTS" id="PR00090">
    <property type="entry name" value="RNGDIOXGNASE"/>
</dbReference>